<evidence type="ECO:0000256" key="7">
    <source>
        <dbReference type="SAM" id="MobiDB-lite"/>
    </source>
</evidence>
<feature type="compositionally biased region" description="Acidic residues" evidence="7">
    <location>
        <begin position="1250"/>
        <end position="1259"/>
    </location>
</feature>
<feature type="compositionally biased region" description="Basic and acidic residues" evidence="7">
    <location>
        <begin position="1631"/>
        <end position="1648"/>
    </location>
</feature>
<dbReference type="InterPro" id="IPR013083">
    <property type="entry name" value="Znf_RING/FYVE/PHD"/>
</dbReference>
<dbReference type="InterPro" id="IPR019786">
    <property type="entry name" value="Zinc_finger_PHD-type_CS"/>
</dbReference>
<name>A0A7S0IG98_MICPS</name>
<evidence type="ECO:0000256" key="4">
    <source>
        <dbReference type="ARBA" id="ARBA00022833"/>
    </source>
</evidence>
<gene>
    <name evidence="9" type="ORF">MCOM1403_LOCUS8412</name>
</gene>
<organism evidence="9">
    <name type="scientific">Micromonas pusilla</name>
    <name type="common">Picoplanktonic green alga</name>
    <name type="synonym">Chromulina pusilla</name>
    <dbReference type="NCBI Taxonomy" id="38833"/>
    <lineage>
        <taxon>Eukaryota</taxon>
        <taxon>Viridiplantae</taxon>
        <taxon>Chlorophyta</taxon>
        <taxon>Mamiellophyceae</taxon>
        <taxon>Mamiellales</taxon>
        <taxon>Mamiellaceae</taxon>
        <taxon>Micromonas</taxon>
    </lineage>
</organism>
<feature type="compositionally biased region" description="Pro residues" evidence="7">
    <location>
        <begin position="1344"/>
        <end position="1355"/>
    </location>
</feature>
<evidence type="ECO:0000256" key="5">
    <source>
        <dbReference type="ARBA" id="ARBA00023242"/>
    </source>
</evidence>
<dbReference type="Pfam" id="PF08429">
    <property type="entry name" value="PLU-1"/>
    <property type="match status" value="4"/>
</dbReference>
<sequence length="1744" mass="186795">MDVDAKDTNAKPNKDGKTGGVAPPRRMSLNRLRQLLDAAPFPLPAEEEEMFRSVLAAGEDLESRVVATLAETPNPNPKKCISLAAEVARGPIEVTSARRLKEAVAAAHAWSERVRRALPGRRHRPARSELPTLDQLAELKAGAVNLPVQPNDLDSVDSAVEETQAWSTKAQTLMERVPAAEIDDAEALLEEGLDLPCQCPRVELLEAACERAKQWVEVTIKADEQNAKLERLRSLLDEGESMTVCPVTDLAALRERIRVREWADPAKLVAAGKPDPISLDEIRAVVAAGAAIIEGVKTPEKAPEPPAPTAKGGKKGKKGGGGGKKAPTTNAESDAAAPPAVPPPVDEDHVTDQERALLDRLRQNVANGEAWEKRAAAMHADAEAGNLKPLEDVEKLVKEAQAIPCALALFDVLYDASKSARSWVEKAQQCLKGKQLTRRGAAAPPPTLAHAERLVRDANKFFVQVKELQALTERVAEAKEWGDRAEKAVERWKEEGAEQTFTELLLDHERFGLELPAAADVRACLAALEWEREVRDALSMPAAAADAKDKKKPVSKSADSSPASKKPAGSEPLPQLEILEDLRERAKDIDTDDMDEELRNELARRLEKIDEWSEKVDSAMGLNDRVATKQKPASVLQAAANAEKRPTPEVIQELVEQGKKLPAIVPRVTELETILDEHRRWVEVARKLLGPPKPKPSAEQLAAEAAAAATQAADQAAAAAESEKTAAKAALEAAAEAERLRKSKKKGKKGSKHVNKVQSAAAGAAKDEEAAAEARDVARMAAAATRVAAAVNQRLAAAKDQVDDRPAMADVLEMQATGEGLPLKSEEGVELAAAAAAMTAWSERLRKLLIRPRSSAGVHAIAVDDSITALKLIVQSIRAATADLEGTGEPPESEEGQFCLCRQPGGREMLGCDVCGDWYHLRCVGVTATFARNAQKYTCLACQAAAGDVLKLNNPKEVYKHIHRTRRPALVNLGEMLLEAMDFAGKLPEEDLLAEVFAEHASWRAAVADALERRSTLAPLEKEARETADKANKAADAYMELRGAREARTRAIAERAAAVQHAQVLAGATAMAAALLGAGGGGTHNAALEAAQRMAHLLPDQQLEALGQQVGQAAAIKQQQLMQLKGAVTAAAAAGLAGGNADEATVAKAAESAAPFEAMLVAQLQEIGTFVHQLATCQQSIQQQIAAAPRAAPGSQEAATQQYQVMIQVMMMQQHFLTLSKQHDMQLDALGSGLMEQQRVAAAAAAAAVEQDEEDDSQAGDEPPAEAAPKEEADTATEANTATEADIATEAEKPEADAEMAEAAPEDAKVKAEEEPKKEEEPEVKAEEAALLATNEDVPKSKSPTPPAPDPPQAPKPRRKKPPEQPSEEEKELETVAMELAKIAQAAAERLATVTGPGNPLRQIFAGLKGGLAMEIDPNPLEPELPSLLREVCGAAWRERANAALAEKVGSAADAADADDVSKFPTLAVLTELCETGVAAGVIIPGRAFDAPGPDPLGDRVQETEAKGQAWLDRAADAVDGSKNVPVEEVVELMDEGRALPINLKDELEELGERCEVYCLCKTPYDALRPMISCDKCEGWFHYDCCGMAPPTEEEPEDPDIHFTCPPCCESNGSEYKPFRPLPVKKQRGSTSEERGDEKADAEAVVERSEEDIDAVAEALILGLPISAKEGAKEGAKKEAKEEPEPEAEPMETDEKPPPEAEAAATPVEDTKPPKEEVTVEEEKKEAPPEEPARGGRTTRQSRR</sequence>
<evidence type="ECO:0000313" key="9">
    <source>
        <dbReference type="EMBL" id="CAD8520986.1"/>
    </source>
</evidence>
<feature type="region of interest" description="Disordered" evidence="7">
    <location>
        <begin position="297"/>
        <end position="351"/>
    </location>
</feature>
<feature type="region of interest" description="Disordered" evidence="7">
    <location>
        <begin position="1244"/>
        <end position="1373"/>
    </location>
</feature>
<feature type="compositionally biased region" description="Low complexity" evidence="7">
    <location>
        <begin position="1276"/>
        <end position="1288"/>
    </location>
</feature>
<feature type="domain" description="PHD-type" evidence="8">
    <location>
        <begin position="896"/>
        <end position="945"/>
    </location>
</feature>
<dbReference type="EMBL" id="HBEQ01010452">
    <property type="protein sequence ID" value="CAD8520986.1"/>
    <property type="molecule type" value="Transcribed_RNA"/>
</dbReference>
<feature type="compositionally biased region" description="Basic and acidic residues" evidence="7">
    <location>
        <begin position="1670"/>
        <end position="1683"/>
    </location>
</feature>
<keyword evidence="3 6" id="KW-0863">Zinc-finger</keyword>
<accession>A0A7S0IG98</accession>
<dbReference type="GO" id="GO:0045893">
    <property type="term" value="P:positive regulation of DNA-templated transcription"/>
    <property type="evidence" value="ECO:0007669"/>
    <property type="project" value="TreeGrafter"/>
</dbReference>
<dbReference type="PANTHER" id="PTHR46174:SF1">
    <property type="entry name" value="CXXC-TYPE ZINC FINGER PROTEIN 1"/>
    <property type="match status" value="1"/>
</dbReference>
<feature type="region of interest" description="Disordered" evidence="7">
    <location>
        <begin position="1619"/>
        <end position="1650"/>
    </location>
</feature>
<keyword evidence="2" id="KW-0479">Metal-binding</keyword>
<dbReference type="GO" id="GO:0008270">
    <property type="term" value="F:zinc ion binding"/>
    <property type="evidence" value="ECO:0007669"/>
    <property type="project" value="UniProtKB-KW"/>
</dbReference>
<feature type="compositionally biased region" description="Basic and acidic residues" evidence="7">
    <location>
        <begin position="1709"/>
        <end position="1734"/>
    </location>
</feature>
<dbReference type="Gene3D" id="3.30.40.10">
    <property type="entry name" value="Zinc/RING finger domain, C3HC4 (zinc finger)"/>
    <property type="match status" value="1"/>
</dbReference>
<feature type="domain" description="PHD-type" evidence="8">
    <location>
        <begin position="1556"/>
        <end position="1611"/>
    </location>
</feature>
<dbReference type="InterPro" id="IPR013637">
    <property type="entry name" value="Lys_sp_deMease-like_dom"/>
</dbReference>
<keyword evidence="4" id="KW-0862">Zinc</keyword>
<feature type="region of interest" description="Disordered" evidence="7">
    <location>
        <begin position="1664"/>
        <end position="1744"/>
    </location>
</feature>
<dbReference type="GO" id="GO:0048188">
    <property type="term" value="C:Set1C/COMPASS complex"/>
    <property type="evidence" value="ECO:0007669"/>
    <property type="project" value="InterPro"/>
</dbReference>
<dbReference type="InterPro" id="IPR001965">
    <property type="entry name" value="Znf_PHD"/>
</dbReference>
<dbReference type="InterPro" id="IPR037869">
    <property type="entry name" value="Spp1/CFP1"/>
</dbReference>
<protein>
    <recommendedName>
        <fullName evidence="8">PHD-type domain-containing protein</fullName>
    </recommendedName>
</protein>
<feature type="compositionally biased region" description="Basic and acidic residues" evidence="7">
    <location>
        <begin position="1"/>
        <end position="17"/>
    </location>
</feature>
<dbReference type="SUPFAM" id="SSF57903">
    <property type="entry name" value="FYVE/PHD zinc finger"/>
    <property type="match status" value="2"/>
</dbReference>
<feature type="compositionally biased region" description="Low complexity" evidence="7">
    <location>
        <begin position="555"/>
        <end position="570"/>
    </location>
</feature>
<comment type="subcellular location">
    <subcellularLocation>
        <location evidence="1">Nucleus</location>
    </subcellularLocation>
</comment>
<dbReference type="SMART" id="SM00249">
    <property type="entry name" value="PHD"/>
    <property type="match status" value="2"/>
</dbReference>
<feature type="compositionally biased region" description="Basic and acidic residues" evidence="7">
    <location>
        <begin position="1306"/>
        <end position="1328"/>
    </location>
</feature>
<dbReference type="InterPro" id="IPR019787">
    <property type="entry name" value="Znf_PHD-finger"/>
</dbReference>
<keyword evidence="5" id="KW-0539">Nucleus</keyword>
<dbReference type="PROSITE" id="PS01359">
    <property type="entry name" value="ZF_PHD_1"/>
    <property type="match status" value="2"/>
</dbReference>
<dbReference type="Gene3D" id="2.60.120.650">
    <property type="entry name" value="Cupin"/>
    <property type="match status" value="1"/>
</dbReference>
<feature type="region of interest" description="Disordered" evidence="7">
    <location>
        <begin position="542"/>
        <end position="577"/>
    </location>
</feature>
<feature type="compositionally biased region" description="Basic residues" evidence="7">
    <location>
        <begin position="741"/>
        <end position="755"/>
    </location>
</feature>
<evidence type="ECO:0000256" key="1">
    <source>
        <dbReference type="ARBA" id="ARBA00004123"/>
    </source>
</evidence>
<feature type="region of interest" description="Disordered" evidence="7">
    <location>
        <begin position="1"/>
        <end position="26"/>
    </location>
</feature>
<evidence type="ECO:0000259" key="8">
    <source>
        <dbReference type="PROSITE" id="PS50016"/>
    </source>
</evidence>
<evidence type="ECO:0000256" key="3">
    <source>
        <dbReference type="ARBA" id="ARBA00022771"/>
    </source>
</evidence>
<evidence type="ECO:0000256" key="2">
    <source>
        <dbReference type="ARBA" id="ARBA00022723"/>
    </source>
</evidence>
<reference evidence="9" key="1">
    <citation type="submission" date="2021-01" db="EMBL/GenBank/DDBJ databases">
        <authorList>
            <person name="Corre E."/>
            <person name="Pelletier E."/>
            <person name="Niang G."/>
            <person name="Scheremetjew M."/>
            <person name="Finn R."/>
            <person name="Kale V."/>
            <person name="Holt S."/>
            <person name="Cochrane G."/>
            <person name="Meng A."/>
            <person name="Brown T."/>
            <person name="Cohen L."/>
        </authorList>
    </citation>
    <scope>NUCLEOTIDE SEQUENCE</scope>
    <source>
        <strain evidence="9">CCMP1723</strain>
    </source>
</reference>
<dbReference type="InterPro" id="IPR011011">
    <property type="entry name" value="Znf_FYVE_PHD"/>
</dbReference>
<feature type="region of interest" description="Disordered" evidence="7">
    <location>
        <begin position="738"/>
        <end position="767"/>
    </location>
</feature>
<dbReference type="Pfam" id="PF00628">
    <property type="entry name" value="PHD"/>
    <property type="match status" value="2"/>
</dbReference>
<dbReference type="PROSITE" id="PS50016">
    <property type="entry name" value="ZF_PHD_2"/>
    <property type="match status" value="2"/>
</dbReference>
<evidence type="ECO:0000256" key="6">
    <source>
        <dbReference type="PROSITE-ProRule" id="PRU00146"/>
    </source>
</evidence>
<dbReference type="PANTHER" id="PTHR46174">
    <property type="entry name" value="CXXC-TYPE ZINC FINGER PROTEIN 1"/>
    <property type="match status" value="1"/>
</dbReference>
<proteinExistence type="predicted"/>